<evidence type="ECO:0000256" key="4">
    <source>
        <dbReference type="SAM" id="MobiDB-lite"/>
    </source>
</evidence>
<keyword evidence="1 3" id="KW-0479">Metal-binding</keyword>
<feature type="transmembrane region" description="Helical" evidence="5">
    <location>
        <begin position="50"/>
        <end position="67"/>
    </location>
</feature>
<organism evidence="7 8">
    <name type="scientific">Meloidogyne graminicola</name>
    <dbReference type="NCBI Taxonomy" id="189291"/>
    <lineage>
        <taxon>Eukaryota</taxon>
        <taxon>Metazoa</taxon>
        <taxon>Ecdysozoa</taxon>
        <taxon>Nematoda</taxon>
        <taxon>Chromadorea</taxon>
        <taxon>Rhabditida</taxon>
        <taxon>Tylenchina</taxon>
        <taxon>Tylenchomorpha</taxon>
        <taxon>Tylenchoidea</taxon>
        <taxon>Meloidogynidae</taxon>
        <taxon>Meloidogyninae</taxon>
        <taxon>Meloidogyne</taxon>
    </lineage>
</organism>
<keyword evidence="8" id="KW-1185">Reference proteome</keyword>
<dbReference type="AlphaFoldDB" id="A0A8S9ZTP7"/>
<keyword evidence="2" id="KW-0862">Zinc</keyword>
<protein>
    <submittedName>
        <fullName evidence="7">RING-type domain-containing protein</fullName>
    </submittedName>
</protein>
<dbReference type="Proteomes" id="UP000605970">
    <property type="component" value="Unassembled WGS sequence"/>
</dbReference>
<evidence type="ECO:0000313" key="8">
    <source>
        <dbReference type="Proteomes" id="UP000605970"/>
    </source>
</evidence>
<dbReference type="PROSITE" id="PS50089">
    <property type="entry name" value="ZF_RING_2"/>
    <property type="match status" value="1"/>
</dbReference>
<sequence length="336" mass="39988">MLRPILLFFLLDTVWGVSWWWWSSVIFLFSTKSSTQTTNRQQQSRLFPPPFLYIYILLCVFQVHIPSFSLFNFNFFLFICHFYLFVVFFCFKKKFKKLTFKMFIGLINAVRRKIHNLNEEKENNNNNDSSTIYEYEKHRKCQLLGQQGTSQQKENFDLKKTKLPTLKTIETSKRKSSRQNKENKNNNNIVAMENNYNCNGRRSNNVGGGTTRVTTMERIEKLKQRFQQESTEDEMDNNTQDEFSERCCICLSQRASVQTYPCTHQVFCRLCALTLIQTLYKSGSEEMRCVICRANIVALRHQKEIQRVTTTNINPLKNEMVTHWRCSYNRKRVYND</sequence>
<feature type="region of interest" description="Disordered" evidence="4">
    <location>
        <begin position="167"/>
        <end position="186"/>
    </location>
</feature>
<accession>A0A8S9ZTP7</accession>
<keyword evidence="5" id="KW-1133">Transmembrane helix</keyword>
<dbReference type="OrthoDB" id="6381204at2759"/>
<dbReference type="GO" id="GO:0008270">
    <property type="term" value="F:zinc ion binding"/>
    <property type="evidence" value="ECO:0007669"/>
    <property type="project" value="UniProtKB-KW"/>
</dbReference>
<reference evidence="7" key="1">
    <citation type="journal article" date="2020" name="Ecol. Evol.">
        <title>Genome structure and content of the rice root-knot nematode (Meloidogyne graminicola).</title>
        <authorList>
            <person name="Phan N.T."/>
            <person name="Danchin E.G.J."/>
            <person name="Klopp C."/>
            <person name="Perfus-Barbeoch L."/>
            <person name="Kozlowski D.K."/>
            <person name="Koutsovoulos G.D."/>
            <person name="Lopez-Roques C."/>
            <person name="Bouchez O."/>
            <person name="Zahm M."/>
            <person name="Besnard G."/>
            <person name="Bellafiore S."/>
        </authorList>
    </citation>
    <scope>NUCLEOTIDE SEQUENCE</scope>
    <source>
        <strain evidence="7">VN-18</strain>
    </source>
</reference>
<feature type="domain" description="RING-type" evidence="6">
    <location>
        <begin position="247"/>
        <end position="293"/>
    </location>
</feature>
<dbReference type="EMBL" id="JABEBT010000025">
    <property type="protein sequence ID" value="KAF7636875.1"/>
    <property type="molecule type" value="Genomic_DNA"/>
</dbReference>
<keyword evidence="1 3" id="KW-0863">Zinc-finger</keyword>
<feature type="transmembrane region" description="Helical" evidence="5">
    <location>
        <begin position="6"/>
        <end position="29"/>
    </location>
</feature>
<evidence type="ECO:0000313" key="7">
    <source>
        <dbReference type="EMBL" id="KAF7636875.1"/>
    </source>
</evidence>
<dbReference type="InterPro" id="IPR001841">
    <property type="entry name" value="Znf_RING"/>
</dbReference>
<proteinExistence type="predicted"/>
<evidence type="ECO:0000256" key="3">
    <source>
        <dbReference type="PROSITE-ProRule" id="PRU00175"/>
    </source>
</evidence>
<evidence type="ECO:0000256" key="1">
    <source>
        <dbReference type="ARBA" id="ARBA00022771"/>
    </source>
</evidence>
<evidence type="ECO:0000256" key="5">
    <source>
        <dbReference type="SAM" id="Phobius"/>
    </source>
</evidence>
<evidence type="ECO:0000256" key="2">
    <source>
        <dbReference type="ARBA" id="ARBA00022833"/>
    </source>
</evidence>
<feature type="transmembrane region" description="Helical" evidence="5">
    <location>
        <begin position="73"/>
        <end position="91"/>
    </location>
</feature>
<dbReference type="InterPro" id="IPR013083">
    <property type="entry name" value="Znf_RING/FYVE/PHD"/>
</dbReference>
<keyword evidence="5" id="KW-0472">Membrane</keyword>
<evidence type="ECO:0000259" key="6">
    <source>
        <dbReference type="PROSITE" id="PS50089"/>
    </source>
</evidence>
<comment type="caution">
    <text evidence="7">The sequence shown here is derived from an EMBL/GenBank/DDBJ whole genome shotgun (WGS) entry which is preliminary data.</text>
</comment>
<dbReference type="Pfam" id="PF13920">
    <property type="entry name" value="zf-C3HC4_3"/>
    <property type="match status" value="1"/>
</dbReference>
<dbReference type="SMART" id="SM00184">
    <property type="entry name" value="RING"/>
    <property type="match status" value="1"/>
</dbReference>
<keyword evidence="5" id="KW-0812">Transmembrane</keyword>
<gene>
    <name evidence="7" type="ORF">Mgra_00003612</name>
</gene>
<dbReference type="SUPFAM" id="SSF57850">
    <property type="entry name" value="RING/U-box"/>
    <property type="match status" value="1"/>
</dbReference>
<name>A0A8S9ZTP7_9BILA</name>
<dbReference type="Gene3D" id="3.30.40.10">
    <property type="entry name" value="Zinc/RING finger domain, C3HC4 (zinc finger)"/>
    <property type="match status" value="1"/>
</dbReference>